<dbReference type="GO" id="GO:0004550">
    <property type="term" value="F:nucleoside diphosphate kinase activity"/>
    <property type="evidence" value="ECO:0007669"/>
    <property type="project" value="UniProtKB-UniRule"/>
</dbReference>
<feature type="domain" description="Nucleoside diphosphate kinase-like" evidence="12">
    <location>
        <begin position="25"/>
        <end position="162"/>
    </location>
</feature>
<feature type="active site" description="Pros-phosphohistidine intermediate" evidence="9 10">
    <location>
        <position position="143"/>
    </location>
</feature>
<keyword evidence="3 9" id="KW-0597">Phosphoprotein</keyword>
<comment type="similarity">
    <text evidence="2 9 10 11">Belongs to the NDK family.</text>
</comment>
<evidence type="ECO:0000256" key="3">
    <source>
        <dbReference type="ARBA" id="ARBA00022553"/>
    </source>
</evidence>
<comment type="subcellular location">
    <subcellularLocation>
        <location evidence="9">Cytoplasm</location>
    </subcellularLocation>
</comment>
<dbReference type="InterPro" id="IPR036850">
    <property type="entry name" value="NDK-like_dom_sf"/>
</dbReference>
<reference evidence="13 14" key="1">
    <citation type="journal article" date="2015" name="Genome Announc.">
        <title>Expanding the biotechnology potential of lactobacilli through comparative genomics of 213 strains and associated genera.</title>
        <authorList>
            <person name="Sun Z."/>
            <person name="Harris H.M."/>
            <person name="McCann A."/>
            <person name="Guo C."/>
            <person name="Argimon S."/>
            <person name="Zhang W."/>
            <person name="Yang X."/>
            <person name="Jeffery I.B."/>
            <person name="Cooney J.C."/>
            <person name="Kagawa T.F."/>
            <person name="Liu W."/>
            <person name="Song Y."/>
            <person name="Salvetti E."/>
            <person name="Wrobel A."/>
            <person name="Rasinkangas P."/>
            <person name="Parkhill J."/>
            <person name="Rea M.C."/>
            <person name="O'Sullivan O."/>
            <person name="Ritari J."/>
            <person name="Douillard F.P."/>
            <person name="Paul Ross R."/>
            <person name="Yang R."/>
            <person name="Briner A.E."/>
            <person name="Felis G.E."/>
            <person name="de Vos W.M."/>
            <person name="Barrangou R."/>
            <person name="Klaenhammer T.R."/>
            <person name="Caufield P.W."/>
            <person name="Cui Y."/>
            <person name="Zhang H."/>
            <person name="O'Toole P.W."/>
        </authorList>
    </citation>
    <scope>NUCLEOTIDE SEQUENCE [LARGE SCALE GENOMIC DNA]</scope>
    <source>
        <strain evidence="13 14">DSM 20593</strain>
    </source>
</reference>
<dbReference type="PANTHER" id="PTHR11349">
    <property type="entry name" value="NUCLEOSIDE DIPHOSPHATE KINASE"/>
    <property type="match status" value="1"/>
</dbReference>
<dbReference type="Gene3D" id="3.30.70.141">
    <property type="entry name" value="Nucleoside diphosphate kinase-like domain"/>
    <property type="match status" value="1"/>
</dbReference>
<dbReference type="STRING" id="1616.IV73_GL000733"/>
<dbReference type="GO" id="GO:0006241">
    <property type="term" value="P:CTP biosynthetic process"/>
    <property type="evidence" value="ECO:0007669"/>
    <property type="project" value="UniProtKB-UniRule"/>
</dbReference>
<keyword evidence="9" id="KW-0460">Magnesium</keyword>
<gene>
    <name evidence="9" type="primary">ndk</name>
    <name evidence="13" type="ORF">IV73_GL000733</name>
</gene>
<keyword evidence="6 9" id="KW-0546">Nucleotide metabolism</keyword>
<evidence type="ECO:0000256" key="9">
    <source>
        <dbReference type="HAMAP-Rule" id="MF_00451"/>
    </source>
</evidence>
<comment type="cofactor">
    <cofactor evidence="1 9">
        <name>Mg(2+)</name>
        <dbReference type="ChEBI" id="CHEBI:18420"/>
    </cofactor>
</comment>
<dbReference type="Proteomes" id="UP000051655">
    <property type="component" value="Unassembled WGS sequence"/>
</dbReference>
<dbReference type="PRINTS" id="PR01243">
    <property type="entry name" value="NUCDPKINASE"/>
</dbReference>
<evidence type="ECO:0000256" key="11">
    <source>
        <dbReference type="RuleBase" id="RU004011"/>
    </source>
</evidence>
<dbReference type="HAMAP" id="MF_00451">
    <property type="entry name" value="NDP_kinase"/>
    <property type="match status" value="1"/>
</dbReference>
<sequence length="164" mass="19149">MKTITFRRIFRYNIDIMNWRKIEMTERTLAIVKPDGVNQKKVGEIIRRIERKGYDIIAIKMLQADEKLLRQHYAELVGRPFFPGLLKYMMENEVVAMVVEGDNVVKGWRTLMGTTNPTEATPGTIRGDFGRDWPGDEVRNVVHGSDTPENAEREIKLWFPELKR</sequence>
<comment type="function">
    <text evidence="7">(Microbial infection) Catalyzes the phosphorylation of dZDP to dZTP, when the bacterium is infected by a phage that produces the substrate for the synthesis of dZTP (2- amino-2'-deoxyadenosine 5'-triphosphate), which is then used by the phage as a DNA polymerase substrate.</text>
</comment>
<dbReference type="EMBL" id="JQBP01000003">
    <property type="protein sequence ID" value="KRN74978.1"/>
    <property type="molecule type" value="Genomic_DNA"/>
</dbReference>
<evidence type="ECO:0000256" key="2">
    <source>
        <dbReference type="ARBA" id="ARBA00008142"/>
    </source>
</evidence>
<dbReference type="GO" id="GO:0005524">
    <property type="term" value="F:ATP binding"/>
    <property type="evidence" value="ECO:0007669"/>
    <property type="project" value="UniProtKB-UniRule"/>
</dbReference>
<dbReference type="SUPFAM" id="SSF54919">
    <property type="entry name" value="Nucleoside diphosphate kinase, NDK"/>
    <property type="match status" value="1"/>
</dbReference>
<evidence type="ECO:0000256" key="10">
    <source>
        <dbReference type="PROSITE-ProRule" id="PRU00706"/>
    </source>
</evidence>
<feature type="binding site" evidence="10">
    <location>
        <position position="140"/>
    </location>
    <ligand>
        <name>ATP</name>
        <dbReference type="ChEBI" id="CHEBI:30616"/>
    </ligand>
</feature>
<keyword evidence="14" id="KW-1185">Reference proteome</keyword>
<comment type="catalytic activity">
    <reaction evidence="8">
        <text>dZDP + ATP = dZTP + ADP</text>
        <dbReference type="Rhea" id="RHEA:67644"/>
        <dbReference type="ChEBI" id="CHEBI:30616"/>
        <dbReference type="ChEBI" id="CHEBI:172929"/>
        <dbReference type="ChEBI" id="CHEBI:172931"/>
        <dbReference type="ChEBI" id="CHEBI:456216"/>
    </reaction>
</comment>
<keyword evidence="5 9" id="KW-0418">Kinase</keyword>
<evidence type="ECO:0000256" key="1">
    <source>
        <dbReference type="ARBA" id="ARBA00001946"/>
    </source>
</evidence>
<evidence type="ECO:0000256" key="4">
    <source>
        <dbReference type="ARBA" id="ARBA00022679"/>
    </source>
</evidence>
<dbReference type="SMART" id="SM00562">
    <property type="entry name" value="NDK"/>
    <property type="match status" value="1"/>
</dbReference>
<evidence type="ECO:0000256" key="6">
    <source>
        <dbReference type="ARBA" id="ARBA00023080"/>
    </source>
</evidence>
<evidence type="ECO:0000256" key="8">
    <source>
        <dbReference type="ARBA" id="ARBA00047945"/>
    </source>
</evidence>
<evidence type="ECO:0000256" key="7">
    <source>
        <dbReference type="ARBA" id="ARBA00024802"/>
    </source>
</evidence>
<dbReference type="InterPro" id="IPR034907">
    <property type="entry name" value="NDK-like_dom"/>
</dbReference>
<comment type="function">
    <text evidence="9">Major role in the synthesis of nucleoside triphosphates other than ATP. The ATP gamma phosphate is transferred to the NDP beta phosphate via a ping-pong mechanism, using a phosphorylated active-site intermediate.</text>
</comment>
<dbReference type="GO" id="GO:0006183">
    <property type="term" value="P:GTP biosynthetic process"/>
    <property type="evidence" value="ECO:0007669"/>
    <property type="project" value="UniProtKB-UniRule"/>
</dbReference>
<dbReference type="NCBIfam" id="NF001908">
    <property type="entry name" value="PRK00668.1"/>
    <property type="match status" value="1"/>
</dbReference>
<keyword evidence="9" id="KW-0479">Metal-binding</keyword>
<evidence type="ECO:0000256" key="5">
    <source>
        <dbReference type="ARBA" id="ARBA00022777"/>
    </source>
</evidence>
<keyword evidence="9" id="KW-0547">Nucleotide-binding</keyword>
<dbReference type="AlphaFoldDB" id="A0A0R2JCE3"/>
<dbReference type="FunFam" id="3.30.70.141:FF:000002">
    <property type="entry name" value="Nucleoside diphosphate kinase"/>
    <property type="match status" value="1"/>
</dbReference>
<organism evidence="13 14">
    <name type="scientific">Weissella kandleri</name>
    <dbReference type="NCBI Taxonomy" id="1616"/>
    <lineage>
        <taxon>Bacteria</taxon>
        <taxon>Bacillati</taxon>
        <taxon>Bacillota</taxon>
        <taxon>Bacilli</taxon>
        <taxon>Lactobacillales</taxon>
        <taxon>Lactobacillaceae</taxon>
        <taxon>Weissella</taxon>
    </lineage>
</organism>
<comment type="caution">
    <text evidence="9">Lacks conserved residue(s) required for the propagation of feature annotation.</text>
</comment>
<evidence type="ECO:0000313" key="13">
    <source>
        <dbReference type="EMBL" id="KRN74978.1"/>
    </source>
</evidence>
<keyword evidence="9" id="KW-0067">ATP-binding</keyword>
<comment type="caution">
    <text evidence="13">The sequence shown here is derived from an EMBL/GenBank/DDBJ whole genome shotgun (WGS) entry which is preliminary data.</text>
</comment>
<comment type="subunit">
    <text evidence="9">Homotetramer.</text>
</comment>
<protein>
    <recommendedName>
        <fullName evidence="9">Nucleoside diphosphate kinase</fullName>
        <shortName evidence="9">NDK</shortName>
        <shortName evidence="9">NDP kinase</shortName>
        <ecNumber evidence="9">2.7.4.6</ecNumber>
    </recommendedName>
    <alternativeName>
        <fullName evidence="9">Nucleoside-2-P kinase</fullName>
    </alternativeName>
</protein>
<feature type="binding site" evidence="9 10">
    <location>
        <position position="115"/>
    </location>
    <ligand>
        <name>ATP</name>
        <dbReference type="ChEBI" id="CHEBI:30616"/>
    </ligand>
</feature>
<proteinExistence type="inferred from homology"/>
<dbReference type="GO" id="GO:0005737">
    <property type="term" value="C:cytoplasm"/>
    <property type="evidence" value="ECO:0007669"/>
    <property type="project" value="UniProtKB-SubCell"/>
</dbReference>
<keyword evidence="4 9" id="KW-0808">Transferase</keyword>
<dbReference type="EC" id="2.7.4.6" evidence="9"/>
<keyword evidence="9" id="KW-0963">Cytoplasm</keyword>
<dbReference type="CDD" id="cd04413">
    <property type="entry name" value="NDPk_I"/>
    <property type="match status" value="1"/>
</dbReference>
<feature type="binding site" evidence="9 10">
    <location>
        <position position="33"/>
    </location>
    <ligand>
        <name>ATP</name>
        <dbReference type="ChEBI" id="CHEBI:30616"/>
    </ligand>
</feature>
<dbReference type="InterPro" id="IPR001564">
    <property type="entry name" value="Nucleoside_diP_kinase"/>
</dbReference>
<dbReference type="PROSITE" id="PS51374">
    <property type="entry name" value="NDPK_LIKE"/>
    <property type="match status" value="1"/>
</dbReference>
<evidence type="ECO:0000313" key="14">
    <source>
        <dbReference type="Proteomes" id="UP000051655"/>
    </source>
</evidence>
<comment type="catalytic activity">
    <reaction evidence="9">
        <text>a 2'-deoxyribonucleoside 5'-diphosphate + ATP = a 2'-deoxyribonucleoside 5'-triphosphate + ADP</text>
        <dbReference type="Rhea" id="RHEA:44640"/>
        <dbReference type="ChEBI" id="CHEBI:30616"/>
        <dbReference type="ChEBI" id="CHEBI:61560"/>
        <dbReference type="ChEBI" id="CHEBI:73316"/>
        <dbReference type="ChEBI" id="CHEBI:456216"/>
        <dbReference type="EC" id="2.7.4.6"/>
    </reaction>
</comment>
<dbReference type="Pfam" id="PF00334">
    <property type="entry name" value="NDK"/>
    <property type="match status" value="1"/>
</dbReference>
<accession>A0A0R2JCE3</accession>
<dbReference type="PATRIC" id="fig|1616.3.peg.753"/>
<name>A0A0R2JCE3_9LACO</name>
<feature type="binding site" evidence="9 10">
    <location>
        <position position="81"/>
    </location>
    <ligand>
        <name>ATP</name>
        <dbReference type="ChEBI" id="CHEBI:30616"/>
    </ligand>
</feature>
<feature type="binding site" evidence="9 10">
    <location>
        <position position="126"/>
    </location>
    <ligand>
        <name>ATP</name>
        <dbReference type="ChEBI" id="CHEBI:30616"/>
    </ligand>
</feature>
<comment type="catalytic activity">
    <reaction evidence="9">
        <text>a ribonucleoside 5'-diphosphate + ATP = a ribonucleoside 5'-triphosphate + ADP</text>
        <dbReference type="Rhea" id="RHEA:18113"/>
        <dbReference type="ChEBI" id="CHEBI:30616"/>
        <dbReference type="ChEBI" id="CHEBI:57930"/>
        <dbReference type="ChEBI" id="CHEBI:61557"/>
        <dbReference type="ChEBI" id="CHEBI:456216"/>
        <dbReference type="EC" id="2.7.4.6"/>
    </reaction>
</comment>
<dbReference type="GO" id="GO:0006228">
    <property type="term" value="P:UTP biosynthetic process"/>
    <property type="evidence" value="ECO:0007669"/>
    <property type="project" value="UniProtKB-UniRule"/>
</dbReference>
<feature type="binding site" evidence="9 10">
    <location>
        <position position="109"/>
    </location>
    <ligand>
        <name>ATP</name>
        <dbReference type="ChEBI" id="CHEBI:30616"/>
    </ligand>
</feature>
<dbReference type="GO" id="GO:0046872">
    <property type="term" value="F:metal ion binding"/>
    <property type="evidence" value="ECO:0007669"/>
    <property type="project" value="UniProtKB-KW"/>
</dbReference>
<evidence type="ECO:0000259" key="12">
    <source>
        <dbReference type="SMART" id="SM00562"/>
    </source>
</evidence>